<dbReference type="AlphaFoldDB" id="A0A9E6Q0V3"/>
<dbReference type="EMBL" id="CP077095">
    <property type="protein sequence ID" value="QXI40347.1"/>
    <property type="molecule type" value="Genomic_DNA"/>
</dbReference>
<name>A0A9E6Q0V3_9PSED</name>
<protein>
    <submittedName>
        <fullName evidence="1">Uncharacterized protein</fullName>
    </submittedName>
</protein>
<proteinExistence type="predicted"/>
<dbReference type="KEGG" id="pxn:HU772_009850"/>
<reference evidence="1 2" key="2">
    <citation type="journal article" date="2021" name="Microorganisms">
        <title>The Ever-Expanding Pseudomonas Genus: Description of 43 New Species and Partition of the Pseudomonas putida Group.</title>
        <authorList>
            <person name="Girard L."/>
            <person name="Lood C."/>
            <person name="Hofte M."/>
            <person name="Vandamme P."/>
            <person name="Rokni-Zadeh H."/>
            <person name="van Noort V."/>
            <person name="Lavigne R."/>
            <person name="De Mot R."/>
        </authorList>
    </citation>
    <scope>NUCLEOTIDE SEQUENCE [LARGE SCALE GENOMIC DNA]</scope>
    <source>
        <strain evidence="1 2">RW9S1A</strain>
    </source>
</reference>
<evidence type="ECO:0000313" key="2">
    <source>
        <dbReference type="Proteomes" id="UP000633418"/>
    </source>
</evidence>
<dbReference type="Proteomes" id="UP000633418">
    <property type="component" value="Chromosome"/>
</dbReference>
<keyword evidence="2" id="KW-1185">Reference proteome</keyword>
<sequence>MNTKDKGISLQAEELQLSNSNMGNPQLFFNLKSTKGVWYSGQLDQDSTMAKCLLSYNPSIHRNYLQGTIVDQSGVFTKIDLDLVIISTKDYKNPPDQQAEHDEKPFKR</sequence>
<gene>
    <name evidence="1" type="ORF">HU772_009850</name>
</gene>
<evidence type="ECO:0000313" key="1">
    <source>
        <dbReference type="EMBL" id="QXI40347.1"/>
    </source>
</evidence>
<reference evidence="1 2" key="1">
    <citation type="journal article" date="2020" name="Microorganisms">
        <title>Reliable Identification of Environmental Pseudomonas Isolates Using the rpoD Gene.</title>
        <authorList>
            <consortium name="The Broad Institute Genome Sequencing Platform"/>
            <person name="Girard L."/>
            <person name="Lood C."/>
            <person name="Rokni-Zadeh H."/>
            <person name="van Noort V."/>
            <person name="Lavigne R."/>
            <person name="De Mot R."/>
        </authorList>
    </citation>
    <scope>NUCLEOTIDE SEQUENCE [LARGE SCALE GENOMIC DNA]</scope>
    <source>
        <strain evidence="1 2">RW9S1A</strain>
    </source>
</reference>
<accession>A0A9E6Q0V3</accession>
<dbReference type="RefSeq" id="WP_186660929.1">
    <property type="nucleotide sequence ID" value="NZ_CP077095.1"/>
</dbReference>
<organism evidence="1 2">
    <name type="scientific">Pseudomonas xantholysinigenes</name>
    <dbReference type="NCBI Taxonomy" id="2745490"/>
    <lineage>
        <taxon>Bacteria</taxon>
        <taxon>Pseudomonadati</taxon>
        <taxon>Pseudomonadota</taxon>
        <taxon>Gammaproteobacteria</taxon>
        <taxon>Pseudomonadales</taxon>
        <taxon>Pseudomonadaceae</taxon>
        <taxon>Pseudomonas</taxon>
    </lineage>
</organism>